<evidence type="ECO:0000313" key="8">
    <source>
        <dbReference type="Proteomes" id="UP000230108"/>
    </source>
</evidence>
<dbReference type="Gene3D" id="1.20.200.10">
    <property type="entry name" value="Fumarase/aspartase (Central domain)"/>
    <property type="match status" value="1"/>
</dbReference>
<protein>
    <submittedName>
        <fullName evidence="7">Adenylosuccinate lyase</fullName>
    </submittedName>
</protein>
<dbReference type="PROSITE" id="PS00163">
    <property type="entry name" value="FUMARATE_LYASES"/>
    <property type="match status" value="1"/>
</dbReference>
<dbReference type="Pfam" id="PF08328">
    <property type="entry name" value="ASL_C"/>
    <property type="match status" value="1"/>
</dbReference>
<comment type="function">
    <text evidence="4">Catalyzes two reactions in de novo purine nucleotide biosynthesis. Catalyzes the breakdown of 5-aminoimidazole- (N-succinylocarboxamide) ribotide (SAICAR or 2-[5-amino-1-(5-phospho-beta-D-ribosyl)imidazole-4-carboxamido]succinate) to 5-aminoimidazole-4-carboxamide ribotide (AICAR or 5-amino-1-(5-phospho-beta-D-ribosyl)imidazole-4-carboxamide) and fumarate, and of adenylosuccinate (ADS or N(6)-(1,2-dicarboxyethyl)-AMP) to adenosine monophosphate (AMP) and fumarate.</text>
</comment>
<dbReference type="GO" id="GO:0006188">
    <property type="term" value="P:IMP biosynthetic process"/>
    <property type="evidence" value="ECO:0007669"/>
    <property type="project" value="InterPro"/>
</dbReference>
<sequence length="457" mass="52243">MEDALSPLDGRYNNQTRDLSPFFSEFALTTYRISIEVRYLIFLSELHIISLTSKEKQKIKEIATRFSKKEYARIKTTEKKVNHDIKAIEYFLQGRLEDMGISSVVSFIHFGLTSEDVNNLSYSLMLKESKEKVMEIAISNLIESLVQVSSNSIDIPILARTHGQPATPTIFGKEMANYIYRLKKQYDKIQRHHFDGKLNGAVGNYNALHFAFPHINWVTHVSNFISKLGLIPHPSTTQILPYDSHLEYFQHLQLLNGILLDLSLNIWNYVMLGILKQKNENREVGSSTMPQKINPIDFENAEGNLILAQGMIEVMVRKLATSRLSRDLSDSTVRRSYGVMCGYSLVAYKSIIRGLGKISVDKESAAFELNNHWEVLSEPVQTYLRMKNNSKAYEILKKQARGKIWDKKAYYALLEGMGLEKNEHLTRLSPLIYLGLSKKLAKSILKRGEKVNSLSIL</sequence>
<feature type="domain" description="Fumarate lyase N-terminal" evidence="5">
    <location>
        <begin position="56"/>
        <end position="304"/>
    </location>
</feature>
<gene>
    <name evidence="7" type="ORF">COY90_02110</name>
</gene>
<dbReference type="Proteomes" id="UP000230108">
    <property type="component" value="Unassembled WGS sequence"/>
</dbReference>
<evidence type="ECO:0000256" key="4">
    <source>
        <dbReference type="ARBA" id="ARBA00025012"/>
    </source>
</evidence>
<dbReference type="GO" id="GO:0004018">
    <property type="term" value="F:N6-(1,2-dicarboxyethyl)AMP AMP-lyase (fumarate-forming) activity"/>
    <property type="evidence" value="ECO:0007669"/>
    <property type="project" value="InterPro"/>
</dbReference>
<evidence type="ECO:0000259" key="6">
    <source>
        <dbReference type="Pfam" id="PF08328"/>
    </source>
</evidence>
<comment type="pathway">
    <text evidence="2">Purine metabolism; AMP biosynthesis via de novo pathway; AMP from IMP: step 2/2.</text>
</comment>
<keyword evidence="7" id="KW-0456">Lyase</keyword>
<evidence type="ECO:0000256" key="2">
    <source>
        <dbReference type="ARBA" id="ARBA00004734"/>
    </source>
</evidence>
<evidence type="ECO:0000259" key="5">
    <source>
        <dbReference type="Pfam" id="PF00206"/>
    </source>
</evidence>
<keyword evidence="3" id="KW-0658">Purine biosynthesis</keyword>
<dbReference type="Gene3D" id="1.10.275.10">
    <property type="entry name" value="Fumarase/aspartase (N-terminal domain)"/>
    <property type="match status" value="1"/>
</dbReference>
<reference evidence="8" key="1">
    <citation type="submission" date="2017-09" db="EMBL/GenBank/DDBJ databases">
        <title>Depth-based differentiation of microbial function through sediment-hosted aquifers and enrichment of novel symbionts in the deep terrestrial subsurface.</title>
        <authorList>
            <person name="Probst A.J."/>
            <person name="Ladd B."/>
            <person name="Jarett J.K."/>
            <person name="Geller-Mcgrath D.E."/>
            <person name="Sieber C.M.K."/>
            <person name="Emerson J.B."/>
            <person name="Anantharaman K."/>
            <person name="Thomas B.C."/>
            <person name="Malmstrom R."/>
            <person name="Stieglmeier M."/>
            <person name="Klingl A."/>
            <person name="Woyke T."/>
            <person name="Ryan C.M."/>
            <person name="Banfield J.F."/>
        </authorList>
    </citation>
    <scope>NUCLEOTIDE SEQUENCE [LARGE SCALE GENOMIC DNA]</scope>
</reference>
<evidence type="ECO:0000256" key="3">
    <source>
        <dbReference type="ARBA" id="ARBA00022755"/>
    </source>
</evidence>
<dbReference type="Pfam" id="PF00206">
    <property type="entry name" value="Lyase_1"/>
    <property type="match status" value="1"/>
</dbReference>
<dbReference type="InterPro" id="IPR000362">
    <property type="entry name" value="Fumarate_lyase_fam"/>
</dbReference>
<dbReference type="PANTHER" id="PTHR43411:SF1">
    <property type="entry name" value="ADENYLOSUCCINATE LYASE"/>
    <property type="match status" value="1"/>
</dbReference>
<dbReference type="InterPro" id="IPR020557">
    <property type="entry name" value="Fumarate_lyase_CS"/>
</dbReference>
<accession>A0A2M7QE13</accession>
<dbReference type="InterPro" id="IPR047136">
    <property type="entry name" value="PurB_bact"/>
</dbReference>
<comment type="caution">
    <text evidence="7">The sequence shown here is derived from an EMBL/GenBank/DDBJ whole genome shotgun (WGS) entry which is preliminary data.</text>
</comment>
<comment type="pathway">
    <text evidence="1">Purine metabolism; IMP biosynthesis via de novo pathway; 5-amino-1-(5-phospho-D-ribosyl)imidazole-4-carboxamide from 5-amino-1-(5-phospho-D-ribosyl)imidazole-4-carboxylate: step 2/2.</text>
</comment>
<dbReference type="AlphaFoldDB" id="A0A2M7QE13"/>
<dbReference type="EMBL" id="PFLF01000047">
    <property type="protein sequence ID" value="PIY69157.1"/>
    <property type="molecule type" value="Genomic_DNA"/>
</dbReference>
<dbReference type="NCBIfam" id="NF006764">
    <property type="entry name" value="PRK09285.1"/>
    <property type="match status" value="1"/>
</dbReference>
<evidence type="ECO:0000313" key="7">
    <source>
        <dbReference type="EMBL" id="PIY69157.1"/>
    </source>
</evidence>
<name>A0A2M7QE13_9BACT</name>
<dbReference type="InterPro" id="IPR013539">
    <property type="entry name" value="PurB_C"/>
</dbReference>
<dbReference type="SUPFAM" id="SSF48557">
    <property type="entry name" value="L-aspartase-like"/>
    <property type="match status" value="1"/>
</dbReference>
<dbReference type="Gene3D" id="1.10.40.30">
    <property type="entry name" value="Fumarase/aspartase (C-terminal domain)"/>
    <property type="match status" value="1"/>
</dbReference>
<dbReference type="InterPro" id="IPR022761">
    <property type="entry name" value="Fumarate_lyase_N"/>
</dbReference>
<proteinExistence type="predicted"/>
<feature type="domain" description="Adenylosuccinate lyase PurB C-terminal" evidence="6">
    <location>
        <begin position="322"/>
        <end position="433"/>
    </location>
</feature>
<organism evidence="7 8">
    <name type="scientific">Candidatus Roizmanbacteria bacterium CG_4_10_14_0_8_um_filter_39_9</name>
    <dbReference type="NCBI Taxonomy" id="1974829"/>
    <lineage>
        <taxon>Bacteria</taxon>
        <taxon>Candidatus Roizmaniibacteriota</taxon>
    </lineage>
</organism>
<dbReference type="PANTHER" id="PTHR43411">
    <property type="entry name" value="ADENYLOSUCCINATE LYASE"/>
    <property type="match status" value="1"/>
</dbReference>
<dbReference type="InterPro" id="IPR024083">
    <property type="entry name" value="Fumarase/histidase_N"/>
</dbReference>
<evidence type="ECO:0000256" key="1">
    <source>
        <dbReference type="ARBA" id="ARBA00004706"/>
    </source>
</evidence>
<dbReference type="InterPro" id="IPR008948">
    <property type="entry name" value="L-Aspartase-like"/>
</dbReference>
<dbReference type="PRINTS" id="PR00149">
    <property type="entry name" value="FUMRATELYASE"/>
</dbReference>